<keyword evidence="11" id="KW-1185">Reference proteome</keyword>
<keyword evidence="4 7" id="KW-0812">Transmembrane</keyword>
<proteinExistence type="inferred from homology"/>
<feature type="transmembrane region" description="Helical" evidence="8">
    <location>
        <begin position="233"/>
        <end position="256"/>
    </location>
</feature>
<dbReference type="GO" id="GO:0005886">
    <property type="term" value="C:plasma membrane"/>
    <property type="evidence" value="ECO:0007669"/>
    <property type="project" value="UniProtKB-SubCell"/>
</dbReference>
<evidence type="ECO:0000256" key="4">
    <source>
        <dbReference type="ARBA" id="ARBA00022692"/>
    </source>
</evidence>
<comment type="caution">
    <text evidence="10">The sequence shown here is derived from an EMBL/GenBank/DDBJ whole genome shotgun (WGS) entry which is preliminary data.</text>
</comment>
<evidence type="ECO:0000256" key="2">
    <source>
        <dbReference type="ARBA" id="ARBA00005346"/>
    </source>
</evidence>
<dbReference type="InterPro" id="IPR001750">
    <property type="entry name" value="ND/Mrp_TM"/>
</dbReference>
<dbReference type="PRINTS" id="PR01434">
    <property type="entry name" value="NADHDHGNASE5"/>
</dbReference>
<dbReference type="Proteomes" id="UP000476332">
    <property type="component" value="Unassembled WGS sequence"/>
</dbReference>
<feature type="domain" description="NADH:quinone oxidoreductase/Mrp antiporter transmembrane" evidence="9">
    <location>
        <begin position="127"/>
        <end position="418"/>
    </location>
</feature>
<feature type="transmembrane region" description="Helical" evidence="8">
    <location>
        <begin position="408"/>
        <end position="429"/>
    </location>
</feature>
<evidence type="ECO:0000256" key="5">
    <source>
        <dbReference type="ARBA" id="ARBA00022989"/>
    </source>
</evidence>
<accession>A0A6L9MNV6</accession>
<dbReference type="AlphaFoldDB" id="A0A6L9MNV6"/>
<evidence type="ECO:0000256" key="1">
    <source>
        <dbReference type="ARBA" id="ARBA00004651"/>
    </source>
</evidence>
<comment type="similarity">
    <text evidence="2">Belongs to the CPA3 antiporters (TC 2.A.63) subunit D family.</text>
</comment>
<feature type="transmembrane region" description="Helical" evidence="8">
    <location>
        <begin position="202"/>
        <end position="221"/>
    </location>
</feature>
<keyword evidence="3" id="KW-1003">Cell membrane</keyword>
<evidence type="ECO:0000313" key="11">
    <source>
        <dbReference type="Proteomes" id="UP000476332"/>
    </source>
</evidence>
<dbReference type="Pfam" id="PF00361">
    <property type="entry name" value="Proton_antipo_M"/>
    <property type="match status" value="1"/>
</dbReference>
<keyword evidence="6 8" id="KW-0472">Membrane</keyword>
<evidence type="ECO:0000259" key="9">
    <source>
        <dbReference type="Pfam" id="PF00361"/>
    </source>
</evidence>
<dbReference type="PANTHER" id="PTHR42703">
    <property type="entry name" value="NADH DEHYDROGENASE"/>
    <property type="match status" value="1"/>
</dbReference>
<dbReference type="InterPro" id="IPR050586">
    <property type="entry name" value="CPA3_Na-H_Antiporter_D"/>
</dbReference>
<evidence type="ECO:0000256" key="6">
    <source>
        <dbReference type="ARBA" id="ARBA00023136"/>
    </source>
</evidence>
<evidence type="ECO:0000256" key="7">
    <source>
        <dbReference type="RuleBase" id="RU000320"/>
    </source>
</evidence>
<feature type="transmembrane region" description="Helical" evidence="8">
    <location>
        <begin position="75"/>
        <end position="101"/>
    </location>
</feature>
<name>A0A6L9MNV6_9HYPH</name>
<feature type="transmembrane region" description="Helical" evidence="8">
    <location>
        <begin position="163"/>
        <end position="182"/>
    </location>
</feature>
<evidence type="ECO:0000256" key="3">
    <source>
        <dbReference type="ARBA" id="ARBA00022475"/>
    </source>
</evidence>
<feature type="transmembrane region" description="Helical" evidence="8">
    <location>
        <begin position="302"/>
        <end position="323"/>
    </location>
</feature>
<feature type="transmembrane region" description="Helical" evidence="8">
    <location>
        <begin position="36"/>
        <end position="54"/>
    </location>
</feature>
<comment type="subcellular location">
    <subcellularLocation>
        <location evidence="1">Cell membrane</location>
        <topology evidence="1">Multi-pass membrane protein</topology>
    </subcellularLocation>
    <subcellularLocation>
        <location evidence="7">Membrane</location>
        <topology evidence="7">Multi-pass membrane protein</topology>
    </subcellularLocation>
</comment>
<feature type="transmembrane region" description="Helical" evidence="8">
    <location>
        <begin position="268"/>
        <end position="290"/>
    </location>
</feature>
<protein>
    <submittedName>
        <fullName evidence="10">Monovalent cation/H+ antiporter subunit D family protein</fullName>
    </submittedName>
</protein>
<dbReference type="PANTHER" id="PTHR42703:SF1">
    <property type="entry name" value="NA(+)_H(+) ANTIPORTER SUBUNIT D1"/>
    <property type="match status" value="1"/>
</dbReference>
<evidence type="ECO:0000256" key="8">
    <source>
        <dbReference type="SAM" id="Phobius"/>
    </source>
</evidence>
<evidence type="ECO:0000313" key="10">
    <source>
        <dbReference type="EMBL" id="NDV89481.1"/>
    </source>
</evidence>
<gene>
    <name evidence="10" type="ORF">GTW51_22835</name>
</gene>
<reference evidence="10 11" key="1">
    <citation type="submission" date="2020-01" db="EMBL/GenBank/DDBJ databases">
        <title>Genomes of bacteria type strains.</title>
        <authorList>
            <person name="Chen J."/>
            <person name="Zhu S."/>
            <person name="Chen J."/>
        </authorList>
    </citation>
    <scope>NUCLEOTIDE SEQUENCE [LARGE SCALE GENOMIC DNA]</scope>
    <source>
        <strain evidence="10 11">KCTC 52919</strain>
    </source>
</reference>
<dbReference type="EMBL" id="JAAAMJ010000050">
    <property type="protein sequence ID" value="NDV89481.1"/>
    <property type="molecule type" value="Genomic_DNA"/>
</dbReference>
<feature type="transmembrane region" description="Helical" evidence="8">
    <location>
        <begin position="113"/>
        <end position="142"/>
    </location>
</feature>
<dbReference type="RefSeq" id="WP_163046324.1">
    <property type="nucleotide sequence ID" value="NZ_JAAAMJ010000050.1"/>
</dbReference>
<feature type="transmembrane region" description="Helical" evidence="8">
    <location>
        <begin position="370"/>
        <end position="388"/>
    </location>
</feature>
<keyword evidence="5 8" id="KW-1133">Transmembrane helix</keyword>
<organism evidence="10 11">
    <name type="scientific">Aurantimonas aggregata</name>
    <dbReference type="NCBI Taxonomy" id="2047720"/>
    <lineage>
        <taxon>Bacteria</taxon>
        <taxon>Pseudomonadati</taxon>
        <taxon>Pseudomonadota</taxon>
        <taxon>Alphaproteobacteria</taxon>
        <taxon>Hyphomicrobiales</taxon>
        <taxon>Aurantimonadaceae</taxon>
        <taxon>Aurantimonas</taxon>
    </lineage>
</organism>
<feature type="transmembrane region" description="Helical" evidence="8">
    <location>
        <begin position="449"/>
        <end position="471"/>
    </location>
</feature>
<sequence>MSALLPVLILLASLVPAGLTFFVPDHRRVLRNTLSLGGAVLKLGLVAFMLFEVADGTVYESRLEFAPGLYLLLRVDALALLFVSLSAVLWFLTTIYAIAYFGKKPELSRFFGFFSLCVAATTGLALSGTLISFFIFYELLTLSTWPLLVHKRDGKSLAAGRAYLAYALPAGAVLLAAIVWLESVVGPVEFTVPPDLDRLDDISLRIIFAMFVVGFGVKAALIPLHGWLPKAMVAPAPVSALLHAVAVVKAGAFGILRLVFDVFGLDRVAALGLGTQLAVLASATILWGSLQALRQTEIKKRLAYSTVSQVSYIVLGVALGGPYAVTGGVVHLVHQGLMKITLFFCAGIFDQQAGVSRIDALNGIGVRMPWTAACFTIGAMGMVGLPPTAGFVTKFYLGVGALQSGAPWAVGVLVASTLLNAAYFLPLVYRMWFIDAPPEERPVEAPALLIGPAVVTALASLAVGVLAGAAISPLGWATLIVEREYLP</sequence>